<evidence type="ECO:0000313" key="5">
    <source>
        <dbReference type="Proteomes" id="UP001175261"/>
    </source>
</evidence>
<dbReference type="PANTHER" id="PTHR33630">
    <property type="entry name" value="CUTINASE RV1984C-RELATED-RELATED"/>
    <property type="match status" value="1"/>
</dbReference>
<dbReference type="SUPFAM" id="SSF53474">
    <property type="entry name" value="alpha/beta-Hydrolases"/>
    <property type="match status" value="1"/>
</dbReference>
<reference evidence="4" key="1">
    <citation type="submission" date="2022-10" db="EMBL/GenBank/DDBJ databases">
        <title>Determination and structural analysis of whole genome sequence of Sarocladium strictum F4-1.</title>
        <authorList>
            <person name="Hu L."/>
            <person name="Jiang Y."/>
        </authorList>
    </citation>
    <scope>NUCLEOTIDE SEQUENCE</scope>
    <source>
        <strain evidence="4">F4-1</strain>
    </source>
</reference>
<dbReference type="Proteomes" id="UP001175261">
    <property type="component" value="Unassembled WGS sequence"/>
</dbReference>
<dbReference type="Pfam" id="PF01083">
    <property type="entry name" value="Cutinase"/>
    <property type="match status" value="1"/>
</dbReference>
<name>A0AA39GDE0_SARSR</name>
<evidence type="ECO:0000256" key="3">
    <source>
        <dbReference type="SAM" id="MobiDB-lite"/>
    </source>
</evidence>
<evidence type="ECO:0000256" key="1">
    <source>
        <dbReference type="ARBA" id="ARBA00022801"/>
    </source>
</evidence>
<dbReference type="PANTHER" id="PTHR33630:SF13">
    <property type="entry name" value="ACETYLXYLAN ESTERASE"/>
    <property type="match status" value="1"/>
</dbReference>
<dbReference type="AlphaFoldDB" id="A0AA39GDE0"/>
<keyword evidence="1" id="KW-0378">Hydrolase</keyword>
<feature type="region of interest" description="Disordered" evidence="3">
    <location>
        <begin position="307"/>
        <end position="399"/>
    </location>
</feature>
<dbReference type="EMBL" id="JAPDFR010000008">
    <property type="protein sequence ID" value="KAK0384042.1"/>
    <property type="molecule type" value="Genomic_DNA"/>
</dbReference>
<gene>
    <name evidence="4" type="ORF">NLU13_8131</name>
</gene>
<accession>A0AA39GDE0</accession>
<dbReference type="SMART" id="SM01110">
    <property type="entry name" value="Cutinase"/>
    <property type="match status" value="1"/>
</dbReference>
<comment type="caution">
    <text evidence="4">The sequence shown here is derived from an EMBL/GenBank/DDBJ whole genome shotgun (WGS) entry which is preliminary data.</text>
</comment>
<keyword evidence="2" id="KW-1015">Disulfide bond</keyword>
<dbReference type="InterPro" id="IPR000675">
    <property type="entry name" value="Cutinase/axe"/>
</dbReference>
<organism evidence="4 5">
    <name type="scientific">Sarocladium strictum</name>
    <name type="common">Black bundle disease fungus</name>
    <name type="synonym">Acremonium strictum</name>
    <dbReference type="NCBI Taxonomy" id="5046"/>
    <lineage>
        <taxon>Eukaryota</taxon>
        <taxon>Fungi</taxon>
        <taxon>Dikarya</taxon>
        <taxon>Ascomycota</taxon>
        <taxon>Pezizomycotina</taxon>
        <taxon>Sordariomycetes</taxon>
        <taxon>Hypocreomycetidae</taxon>
        <taxon>Hypocreales</taxon>
        <taxon>Sarocladiaceae</taxon>
        <taxon>Sarocladium</taxon>
    </lineage>
</organism>
<evidence type="ECO:0000313" key="4">
    <source>
        <dbReference type="EMBL" id="KAK0384042.1"/>
    </source>
</evidence>
<keyword evidence="5" id="KW-1185">Reference proteome</keyword>
<protein>
    <recommendedName>
        <fullName evidence="6">Cutinase</fullName>
    </recommendedName>
</protein>
<evidence type="ECO:0008006" key="6">
    <source>
        <dbReference type="Google" id="ProtNLM"/>
    </source>
</evidence>
<dbReference type="GO" id="GO:0052689">
    <property type="term" value="F:carboxylic ester hydrolase activity"/>
    <property type="evidence" value="ECO:0007669"/>
    <property type="project" value="UniProtKB-ARBA"/>
</dbReference>
<dbReference type="InterPro" id="IPR029058">
    <property type="entry name" value="AB_hydrolase_fold"/>
</dbReference>
<proteinExistence type="predicted"/>
<dbReference type="Gene3D" id="3.40.50.1820">
    <property type="entry name" value="alpha/beta hydrolase"/>
    <property type="match status" value="1"/>
</dbReference>
<evidence type="ECO:0000256" key="2">
    <source>
        <dbReference type="ARBA" id="ARBA00023157"/>
    </source>
</evidence>
<sequence length="421" mass="43916">MHSSVPSFNMPDHSKHITIVSLLTSVALVSASSSHDIAVDLTRRQDDCNAVHLFLARGNNEPYPGRQQAMVQAVCDGVSNCGYEDLIYSALYTDLSCQTAYDAVHAAYAQVSEYACRCPDAKLVLTGYSQGGNIYTDFLGGGGGELFNECIQPETPALDRKTFPGNRIDAVVVFGDTRHTANQPYNVGGGSGINGIFPRPDSQLEALKDWTDILYSYCGANDPVCAAGQDKNNYNVTQHLTYYDTHAGEAAAWIKKVAKIEDNDPGFVTLVPTSLSGTAQEYSTIATNYVPSGTVASVPISTATCSTTSKASSTHTSSTHASLTHVSSTHTSSSHTSSSHTPSTRMTESLSESTSATAESASALTTVTSSTAAESTTEDSSTSETETSAAAAETTASDDGAASLGSVGLLGSSFLAAAAVL</sequence>